<accession>A0ABS9QU20</accession>
<keyword evidence="1" id="KW-0812">Transmembrane</keyword>
<dbReference type="EMBL" id="JACSDI010000001">
    <property type="protein sequence ID" value="MCG9962956.1"/>
    <property type="molecule type" value="Genomic_DNA"/>
</dbReference>
<feature type="transmembrane region" description="Helical" evidence="1">
    <location>
        <begin position="15"/>
        <end position="35"/>
    </location>
</feature>
<evidence type="ECO:0000313" key="2">
    <source>
        <dbReference type="EMBL" id="MCG9962956.1"/>
    </source>
</evidence>
<reference evidence="2 3" key="1">
    <citation type="submission" date="2020-08" db="EMBL/GenBank/DDBJ databases">
        <title>Whole genome sequence of Shewanella sp strain PS-2.</title>
        <authorList>
            <person name="Das S.K."/>
        </authorList>
    </citation>
    <scope>NUCLEOTIDE SEQUENCE [LARGE SCALE GENOMIC DNA]</scope>
    <source>
        <strain evidence="2 3">PS-2</strain>
    </source>
</reference>
<proteinExistence type="predicted"/>
<keyword evidence="1" id="KW-1133">Transmembrane helix</keyword>
<feature type="transmembrane region" description="Helical" evidence="1">
    <location>
        <begin position="62"/>
        <end position="86"/>
    </location>
</feature>
<evidence type="ECO:0000313" key="3">
    <source>
        <dbReference type="Proteomes" id="UP000829384"/>
    </source>
</evidence>
<evidence type="ECO:0000256" key="1">
    <source>
        <dbReference type="SAM" id="Phobius"/>
    </source>
</evidence>
<dbReference type="Proteomes" id="UP000829384">
    <property type="component" value="Unassembled WGS sequence"/>
</dbReference>
<protein>
    <submittedName>
        <fullName evidence="2">Uncharacterized protein</fullName>
    </submittedName>
</protein>
<dbReference type="RefSeq" id="WP_240129660.1">
    <property type="nucleotide sequence ID" value="NZ_JACSDI010000001.1"/>
</dbReference>
<name>A0ABS9QU20_9GAMM</name>
<sequence length="115" mass="13190">MSFENYSNLKVRYHVYGTLFTCLAIVISSIPTYYISNWVADFLGVDMDAPGTPGASLDSFDYLLLSIMFLDFIFSLCFVIYLICLYKKWSFKQGVSLLILGKNIPSHWFDKPNDT</sequence>
<keyword evidence="1" id="KW-0472">Membrane</keyword>
<organism evidence="2 3">
    <name type="scientific">Shewanella cutis</name>
    <dbReference type="NCBI Taxonomy" id="2766780"/>
    <lineage>
        <taxon>Bacteria</taxon>
        <taxon>Pseudomonadati</taxon>
        <taxon>Pseudomonadota</taxon>
        <taxon>Gammaproteobacteria</taxon>
        <taxon>Alteromonadales</taxon>
        <taxon>Shewanellaceae</taxon>
        <taxon>Shewanella</taxon>
    </lineage>
</organism>
<comment type="caution">
    <text evidence="2">The sequence shown here is derived from an EMBL/GenBank/DDBJ whole genome shotgun (WGS) entry which is preliminary data.</text>
</comment>
<keyword evidence="3" id="KW-1185">Reference proteome</keyword>
<gene>
    <name evidence="2" type="ORF">H9J30_03320</name>
</gene>